<name>A0ABV8PHH0_9FLAO</name>
<keyword evidence="1" id="KW-0732">Signal</keyword>
<sequence>MKKYAFVFGISILAMAPSFAQDTIEPYNNSNIAFTIPEKDLIPESIAYDPATGSFFMGSTRKGKIIRRDRNGNIMDFGAAKQHGMWMVIGLKIDIDRRILWACSSGGDNLEDYSLKDDQEGRPAGIFKYDLDSGKLLGKFIYNAPGEVHFFNDIAIAPNGDVFVTHMFQDHAIYRIKNGSETLEKVYTSDVIQYPNGIAFSENGEKLYVAHSDGIALINISSGEISPLEIPDGLKISRRESIDGLYFYKNSLVGIQSDINTVNRLFLDENGSKIIRSQPLEIKHPMMDTPTTGEIVKDEFYYIANAQFGKFDENGLLPMHKLYEPVILKVRLDYEY</sequence>
<dbReference type="InterPro" id="IPR013658">
    <property type="entry name" value="SGL"/>
</dbReference>
<accession>A0ABV8PHH0</accession>
<evidence type="ECO:0000313" key="3">
    <source>
        <dbReference type="EMBL" id="MFC4219377.1"/>
    </source>
</evidence>
<evidence type="ECO:0000313" key="4">
    <source>
        <dbReference type="Proteomes" id="UP001595841"/>
    </source>
</evidence>
<evidence type="ECO:0000259" key="2">
    <source>
        <dbReference type="Pfam" id="PF08450"/>
    </source>
</evidence>
<dbReference type="RefSeq" id="WP_379762767.1">
    <property type="nucleotide sequence ID" value="NZ_JBHSCL010000004.1"/>
</dbReference>
<keyword evidence="4" id="KW-1185">Reference proteome</keyword>
<reference evidence="4" key="1">
    <citation type="journal article" date="2019" name="Int. J. Syst. Evol. Microbiol.">
        <title>The Global Catalogue of Microorganisms (GCM) 10K type strain sequencing project: providing services to taxonomists for standard genome sequencing and annotation.</title>
        <authorList>
            <consortium name="The Broad Institute Genomics Platform"/>
            <consortium name="The Broad Institute Genome Sequencing Center for Infectious Disease"/>
            <person name="Wu L."/>
            <person name="Ma J."/>
        </authorList>
    </citation>
    <scope>NUCLEOTIDE SEQUENCE [LARGE SCALE GENOMIC DNA]</scope>
    <source>
        <strain evidence="4">CGMCC 1.15774</strain>
    </source>
</reference>
<proteinExistence type="predicted"/>
<feature type="domain" description="SMP-30/Gluconolactonase/LRE-like region" evidence="2">
    <location>
        <begin position="43"/>
        <end position="213"/>
    </location>
</feature>
<gene>
    <name evidence="3" type="ORF">ACFOWS_04495</name>
</gene>
<dbReference type="EMBL" id="JBHSCL010000004">
    <property type="protein sequence ID" value="MFC4219377.1"/>
    <property type="molecule type" value="Genomic_DNA"/>
</dbReference>
<dbReference type="Gene3D" id="2.120.10.30">
    <property type="entry name" value="TolB, C-terminal domain"/>
    <property type="match status" value="1"/>
</dbReference>
<dbReference type="Pfam" id="PF08450">
    <property type="entry name" value="SGL"/>
    <property type="match status" value="1"/>
</dbReference>
<feature type="chain" id="PRO_5046791705" evidence="1">
    <location>
        <begin position="21"/>
        <end position="336"/>
    </location>
</feature>
<dbReference type="SUPFAM" id="SSF63829">
    <property type="entry name" value="Calcium-dependent phosphotriesterase"/>
    <property type="match status" value="1"/>
</dbReference>
<comment type="caution">
    <text evidence="3">The sequence shown here is derived from an EMBL/GenBank/DDBJ whole genome shotgun (WGS) entry which is preliminary data.</text>
</comment>
<dbReference type="InterPro" id="IPR011042">
    <property type="entry name" value="6-blade_b-propeller_TolB-like"/>
</dbReference>
<protein>
    <submittedName>
        <fullName evidence="3">SMP-30/gluconolactonase/LRE family protein</fullName>
    </submittedName>
</protein>
<organism evidence="3 4">
    <name type="scientific">Flagellimonas marina</name>
    <dbReference type="NCBI Taxonomy" id="1775168"/>
    <lineage>
        <taxon>Bacteria</taxon>
        <taxon>Pseudomonadati</taxon>
        <taxon>Bacteroidota</taxon>
        <taxon>Flavobacteriia</taxon>
        <taxon>Flavobacteriales</taxon>
        <taxon>Flavobacteriaceae</taxon>
        <taxon>Flagellimonas</taxon>
    </lineage>
</organism>
<dbReference type="Proteomes" id="UP001595841">
    <property type="component" value="Unassembled WGS sequence"/>
</dbReference>
<feature type="signal peptide" evidence="1">
    <location>
        <begin position="1"/>
        <end position="20"/>
    </location>
</feature>
<evidence type="ECO:0000256" key="1">
    <source>
        <dbReference type="SAM" id="SignalP"/>
    </source>
</evidence>